<dbReference type="InterPro" id="IPR000182">
    <property type="entry name" value="GNAT_dom"/>
</dbReference>
<proteinExistence type="predicted"/>
<dbReference type="SUPFAM" id="SSF55729">
    <property type="entry name" value="Acyl-CoA N-acyltransferases (Nat)"/>
    <property type="match status" value="1"/>
</dbReference>
<dbReference type="PROSITE" id="PS51186">
    <property type="entry name" value="GNAT"/>
    <property type="match status" value="1"/>
</dbReference>
<accession>A0A926HK60</accession>
<feature type="domain" description="N-acetyltransferase" evidence="1">
    <location>
        <begin position="1"/>
        <end position="150"/>
    </location>
</feature>
<evidence type="ECO:0000259" key="1">
    <source>
        <dbReference type="PROSITE" id="PS51186"/>
    </source>
</evidence>
<dbReference type="Pfam" id="PF00583">
    <property type="entry name" value="Acetyltransf_1"/>
    <property type="match status" value="1"/>
</dbReference>
<evidence type="ECO:0000313" key="2">
    <source>
        <dbReference type="EMBL" id="MBC8530627.1"/>
    </source>
</evidence>
<organism evidence="2 3">
    <name type="scientific">Gehongia tenuis</name>
    <dbReference type="NCBI Taxonomy" id="2763655"/>
    <lineage>
        <taxon>Bacteria</taxon>
        <taxon>Bacillati</taxon>
        <taxon>Bacillota</taxon>
        <taxon>Clostridia</taxon>
        <taxon>Christensenellales</taxon>
        <taxon>Christensenellaceae</taxon>
        <taxon>Gehongia</taxon>
    </lineage>
</organism>
<comment type="caution">
    <text evidence="2">The sequence shown here is derived from an EMBL/GenBank/DDBJ whole genome shotgun (WGS) entry which is preliminary data.</text>
</comment>
<name>A0A926HK60_9FIRM</name>
<keyword evidence="3" id="KW-1185">Reference proteome</keyword>
<evidence type="ECO:0000313" key="3">
    <source>
        <dbReference type="Proteomes" id="UP000623172"/>
    </source>
</evidence>
<dbReference type="EMBL" id="JACRSR010000001">
    <property type="protein sequence ID" value="MBC8530627.1"/>
    <property type="molecule type" value="Genomic_DNA"/>
</dbReference>
<dbReference type="GO" id="GO:0016747">
    <property type="term" value="F:acyltransferase activity, transferring groups other than amino-acyl groups"/>
    <property type="evidence" value="ECO:0007669"/>
    <property type="project" value="InterPro"/>
</dbReference>
<protein>
    <submittedName>
        <fullName evidence="2">GNAT family N-acetyltransferase</fullName>
    </submittedName>
</protein>
<dbReference type="AlphaFoldDB" id="A0A926HK60"/>
<dbReference type="Proteomes" id="UP000623172">
    <property type="component" value="Unassembled WGS sequence"/>
</dbReference>
<sequence>MVRYMRAGDRQDFLAMAAEFYGTGAVLHPVPEKNFETTFDQILAGNPFVRGIMVTHEERAVGYALLALTYSNEVGGLVVFLEEAYLRPECRGRGLGTAVFEFVEREFPEARRFRLEVTRTNERAVALYGRLGYQPLDYLQMIKDKEGMEW</sequence>
<reference evidence="2" key="1">
    <citation type="submission" date="2020-08" db="EMBL/GenBank/DDBJ databases">
        <title>Genome public.</title>
        <authorList>
            <person name="Liu C."/>
            <person name="Sun Q."/>
        </authorList>
    </citation>
    <scope>NUCLEOTIDE SEQUENCE</scope>
    <source>
        <strain evidence="2">NSJ-53</strain>
    </source>
</reference>
<dbReference type="InterPro" id="IPR016181">
    <property type="entry name" value="Acyl_CoA_acyltransferase"/>
</dbReference>
<dbReference type="Gene3D" id="3.40.630.30">
    <property type="match status" value="1"/>
</dbReference>
<dbReference type="RefSeq" id="WP_249314597.1">
    <property type="nucleotide sequence ID" value="NZ_JACRSR010000001.1"/>
</dbReference>
<gene>
    <name evidence="2" type="ORF">H8696_02030</name>
</gene>
<dbReference type="CDD" id="cd04301">
    <property type="entry name" value="NAT_SF"/>
    <property type="match status" value="1"/>
</dbReference>